<feature type="region of interest" description="Disordered" evidence="1">
    <location>
        <begin position="25"/>
        <end position="52"/>
    </location>
</feature>
<keyword evidence="3" id="KW-1185">Reference proteome</keyword>
<gene>
    <name evidence="2" type="ORF">GF068_33670</name>
</gene>
<evidence type="ECO:0000313" key="2">
    <source>
        <dbReference type="EMBL" id="MRG96836.1"/>
    </source>
</evidence>
<comment type="caution">
    <text evidence="2">The sequence shown here is derived from an EMBL/GenBank/DDBJ whole genome shotgun (WGS) entry which is preliminary data.</text>
</comment>
<dbReference type="Proteomes" id="UP000440224">
    <property type="component" value="Unassembled WGS sequence"/>
</dbReference>
<accession>A0A6N7Q0W5</accession>
<dbReference type="AlphaFoldDB" id="A0A6N7Q0W5"/>
<name>A0A6N7Q0W5_9BACT</name>
<dbReference type="RefSeq" id="WP_153823629.1">
    <property type="nucleotide sequence ID" value="NZ_WJIE01000013.1"/>
</dbReference>
<proteinExistence type="predicted"/>
<dbReference type="EMBL" id="WJIE01000013">
    <property type="protein sequence ID" value="MRG96836.1"/>
    <property type="molecule type" value="Genomic_DNA"/>
</dbReference>
<dbReference type="OrthoDB" id="5494292at2"/>
<evidence type="ECO:0000256" key="1">
    <source>
        <dbReference type="SAM" id="MobiDB-lite"/>
    </source>
</evidence>
<evidence type="ECO:0000313" key="3">
    <source>
        <dbReference type="Proteomes" id="UP000440224"/>
    </source>
</evidence>
<sequence>MPSASGTKKFLDLGPLAFAQTHSVVPDGGPTLSQDTVATHYPGESRHEIKPAHRVRRARLDKNHLATSDRHLAYVLTQQPHAPGTPAGADEFLTWYLPWNAGGGQVSMPIPSADALGPDAANPPYFFTVELTGCSVFIRGEPESPEVFHAGSTTTTWKGSGSTHWRTLFAMSRPDTFASGRFVEVNKFDYIGGERLGVPFASPVVQRYIRHVTEHEGGRDPSFKLIDCGGIGCVFGSRDGAGAWSFYLQENARVFFRRATTAGPYVVANRVLRVSQIYPHRAVLTTNDPPKALPFP</sequence>
<reference evidence="2 3" key="1">
    <citation type="submission" date="2019-10" db="EMBL/GenBank/DDBJ databases">
        <title>A soil myxobacterium in the family Polyangiaceae.</title>
        <authorList>
            <person name="Li Y."/>
            <person name="Wang J."/>
        </authorList>
    </citation>
    <scope>NUCLEOTIDE SEQUENCE [LARGE SCALE GENOMIC DNA]</scope>
    <source>
        <strain evidence="2 3">DSM 14734</strain>
    </source>
</reference>
<organism evidence="2 3">
    <name type="scientific">Polyangium spumosum</name>
    <dbReference type="NCBI Taxonomy" id="889282"/>
    <lineage>
        <taxon>Bacteria</taxon>
        <taxon>Pseudomonadati</taxon>
        <taxon>Myxococcota</taxon>
        <taxon>Polyangia</taxon>
        <taxon>Polyangiales</taxon>
        <taxon>Polyangiaceae</taxon>
        <taxon>Polyangium</taxon>
    </lineage>
</organism>
<protein>
    <submittedName>
        <fullName evidence="2">Uncharacterized protein</fullName>
    </submittedName>
</protein>